<comment type="caution">
    <text evidence="2">The sequence shown here is derived from an EMBL/GenBank/DDBJ whole genome shotgun (WGS) entry which is preliminary data.</text>
</comment>
<dbReference type="EMBL" id="JAIFRP010000211">
    <property type="protein sequence ID" value="KAK2578613.1"/>
    <property type="molecule type" value="Genomic_DNA"/>
</dbReference>
<dbReference type="Proteomes" id="UP001258017">
    <property type="component" value="Unassembled WGS sequence"/>
</dbReference>
<dbReference type="AlphaFoldDB" id="A0AAD9VL65"/>
<feature type="region of interest" description="Disordered" evidence="1">
    <location>
        <begin position="162"/>
        <end position="198"/>
    </location>
</feature>
<accession>A0AAD9VL65</accession>
<organism evidence="2 3">
    <name type="scientific">Odynerus spinipes</name>
    <dbReference type="NCBI Taxonomy" id="1348599"/>
    <lineage>
        <taxon>Eukaryota</taxon>
        <taxon>Metazoa</taxon>
        <taxon>Ecdysozoa</taxon>
        <taxon>Arthropoda</taxon>
        <taxon>Hexapoda</taxon>
        <taxon>Insecta</taxon>
        <taxon>Pterygota</taxon>
        <taxon>Neoptera</taxon>
        <taxon>Endopterygota</taxon>
        <taxon>Hymenoptera</taxon>
        <taxon>Apocrita</taxon>
        <taxon>Aculeata</taxon>
        <taxon>Vespoidea</taxon>
        <taxon>Vespidae</taxon>
        <taxon>Eumeninae</taxon>
        <taxon>Odynerus</taxon>
    </lineage>
</organism>
<evidence type="ECO:0000256" key="1">
    <source>
        <dbReference type="SAM" id="MobiDB-lite"/>
    </source>
</evidence>
<keyword evidence="3" id="KW-1185">Reference proteome</keyword>
<protein>
    <submittedName>
        <fullName evidence="2">Uncharacterized protein</fullName>
    </submittedName>
</protein>
<proteinExistence type="predicted"/>
<sequence length="198" mass="22864">MTSVASGTRSKTKKVMDRSVEREQLVETENNLGVKDEHRIAVKLKNQWLSRRYRQNDAQQFPMRVREALSTVDYSMTTSMAQAVAQLAMIQKERNTERRRNQWEERGMGGQRNVTTNVRAMQGNRWQSSQPSVYLGRQYFENQVPYYRNGWNNREWRGSYGRSGYNSTFESGGGGWPDTRVPPPGYASRNGPQGSEVQ</sequence>
<evidence type="ECO:0000313" key="2">
    <source>
        <dbReference type="EMBL" id="KAK2578613.1"/>
    </source>
</evidence>
<name>A0AAD9VL65_9HYME</name>
<reference evidence="2" key="2">
    <citation type="journal article" date="2023" name="Commun. Biol.">
        <title>Intrasexual cuticular hydrocarbon dimorphism in a wasp sheds light on hydrocarbon biosynthesis genes in Hymenoptera.</title>
        <authorList>
            <person name="Moris V.C."/>
            <person name="Podsiadlowski L."/>
            <person name="Martin S."/>
            <person name="Oeyen J.P."/>
            <person name="Donath A."/>
            <person name="Petersen M."/>
            <person name="Wilbrandt J."/>
            <person name="Misof B."/>
            <person name="Liedtke D."/>
            <person name="Thamm M."/>
            <person name="Scheiner R."/>
            <person name="Schmitt T."/>
            <person name="Niehuis O."/>
        </authorList>
    </citation>
    <scope>NUCLEOTIDE SEQUENCE</scope>
    <source>
        <strain evidence="2">GBR_01_08_01A</strain>
    </source>
</reference>
<feature type="region of interest" description="Disordered" evidence="1">
    <location>
        <begin position="1"/>
        <end position="22"/>
    </location>
</feature>
<reference evidence="2" key="1">
    <citation type="submission" date="2021-08" db="EMBL/GenBank/DDBJ databases">
        <authorList>
            <person name="Misof B."/>
            <person name="Oliver O."/>
            <person name="Podsiadlowski L."/>
            <person name="Donath A."/>
            <person name="Peters R."/>
            <person name="Mayer C."/>
            <person name="Rust J."/>
            <person name="Gunkel S."/>
            <person name="Lesny P."/>
            <person name="Martin S."/>
            <person name="Oeyen J.P."/>
            <person name="Petersen M."/>
            <person name="Panagiotis P."/>
            <person name="Wilbrandt J."/>
            <person name="Tanja T."/>
        </authorList>
    </citation>
    <scope>NUCLEOTIDE SEQUENCE</scope>
    <source>
        <strain evidence="2">GBR_01_08_01A</strain>
        <tissue evidence="2">Thorax + abdomen</tissue>
    </source>
</reference>
<gene>
    <name evidence="2" type="ORF">KPH14_000962</name>
</gene>
<evidence type="ECO:0000313" key="3">
    <source>
        <dbReference type="Proteomes" id="UP001258017"/>
    </source>
</evidence>